<dbReference type="AlphaFoldDB" id="A0A1V9FW67"/>
<sequence length="141" mass="15641">MTSTVVYEGNLRTVCTHEKSGSVIETDAPPDNQGLGERFSPTDMVATALGTCMLTIMGIKARDMNLDIKGIKIDVEKLMKADPRRIGGINLTFHFPDTLQVDEKQKTILERAANTCPVMYSIHPDIEVNVTFNWKPEMITG</sequence>
<dbReference type="Gene3D" id="3.30.300.20">
    <property type="match status" value="1"/>
</dbReference>
<reference evidence="1 2" key="1">
    <citation type="submission" date="2016-03" db="EMBL/GenBank/DDBJ databases">
        <title>Niastella vici sp. nov., isolated from farmland soil.</title>
        <authorList>
            <person name="Chen L."/>
            <person name="Wang D."/>
            <person name="Yang S."/>
            <person name="Wang G."/>
        </authorList>
    </citation>
    <scope>NUCLEOTIDE SEQUENCE [LARGE SCALE GENOMIC DNA]</scope>
    <source>
        <strain evidence="1 2">DJ57</strain>
    </source>
</reference>
<comment type="caution">
    <text evidence="1">The sequence shown here is derived from an EMBL/GenBank/DDBJ whole genome shotgun (WGS) entry which is preliminary data.</text>
</comment>
<dbReference type="PANTHER" id="PTHR39624">
    <property type="entry name" value="PROTEIN INVOLVED IN RIMO-MEDIATED BETA-METHYLTHIOLATION OF RIBOSOMAL PROTEIN S12 YCAO"/>
    <property type="match status" value="1"/>
</dbReference>
<dbReference type="PANTHER" id="PTHR39624:SF2">
    <property type="entry name" value="OSMC-LIKE PROTEIN"/>
    <property type="match status" value="1"/>
</dbReference>
<dbReference type="EMBL" id="LVYD01000050">
    <property type="protein sequence ID" value="OQP62609.1"/>
    <property type="molecule type" value="Genomic_DNA"/>
</dbReference>
<dbReference type="Pfam" id="PF02566">
    <property type="entry name" value="OsmC"/>
    <property type="match status" value="1"/>
</dbReference>
<proteinExistence type="predicted"/>
<dbReference type="STRING" id="1703345.A3860_27980"/>
<evidence type="ECO:0000313" key="2">
    <source>
        <dbReference type="Proteomes" id="UP000192796"/>
    </source>
</evidence>
<dbReference type="InterPro" id="IPR036102">
    <property type="entry name" value="OsmC/Ohrsf"/>
</dbReference>
<dbReference type="SUPFAM" id="SSF82784">
    <property type="entry name" value="OsmC-like"/>
    <property type="match status" value="1"/>
</dbReference>
<protein>
    <submittedName>
        <fullName evidence="1">Osmotically inducible protein OsmC</fullName>
    </submittedName>
</protein>
<dbReference type="InterPro" id="IPR015946">
    <property type="entry name" value="KH_dom-like_a/b"/>
</dbReference>
<keyword evidence="2" id="KW-1185">Reference proteome</keyword>
<name>A0A1V9FW67_9BACT</name>
<organism evidence="1 2">
    <name type="scientific">Niastella vici</name>
    <dbReference type="NCBI Taxonomy" id="1703345"/>
    <lineage>
        <taxon>Bacteria</taxon>
        <taxon>Pseudomonadati</taxon>
        <taxon>Bacteroidota</taxon>
        <taxon>Chitinophagia</taxon>
        <taxon>Chitinophagales</taxon>
        <taxon>Chitinophagaceae</taxon>
        <taxon>Niastella</taxon>
    </lineage>
</organism>
<dbReference type="InterPro" id="IPR003718">
    <property type="entry name" value="OsmC/Ohr_fam"/>
</dbReference>
<evidence type="ECO:0000313" key="1">
    <source>
        <dbReference type="EMBL" id="OQP62609.1"/>
    </source>
</evidence>
<dbReference type="OrthoDB" id="290036at2"/>
<dbReference type="RefSeq" id="WP_081149121.1">
    <property type="nucleotide sequence ID" value="NZ_LVYD01000050.1"/>
</dbReference>
<dbReference type="Proteomes" id="UP000192796">
    <property type="component" value="Unassembled WGS sequence"/>
</dbReference>
<gene>
    <name evidence="1" type="ORF">A3860_27980</name>
</gene>
<accession>A0A1V9FW67</accession>